<proteinExistence type="predicted"/>
<dbReference type="Proteomes" id="UP000054845">
    <property type="component" value="Unassembled WGS sequence"/>
</dbReference>
<accession>A0A0P1B9N2</accession>
<dbReference type="AlphaFoldDB" id="A0A0P1B9N2"/>
<evidence type="ECO:0000313" key="1">
    <source>
        <dbReference type="EMBL" id="CEH11995.1"/>
    </source>
</evidence>
<keyword evidence="2" id="KW-1185">Reference proteome</keyword>
<dbReference type="EMBL" id="CCYA01000103">
    <property type="protein sequence ID" value="CEH11995.1"/>
    <property type="molecule type" value="Genomic_DNA"/>
</dbReference>
<name>A0A0P1B9N2_9BASI</name>
<evidence type="ECO:0000313" key="2">
    <source>
        <dbReference type="Proteomes" id="UP000054845"/>
    </source>
</evidence>
<reference evidence="1 2" key="1">
    <citation type="submission" date="2014-09" db="EMBL/GenBank/DDBJ databases">
        <authorList>
            <person name="Magalhaes I.L.F."/>
            <person name="Oliveira U."/>
            <person name="Santos F.R."/>
            <person name="Vidigal T.H.D.A."/>
            <person name="Brescovit A.D."/>
            <person name="Santos A.J."/>
        </authorList>
    </citation>
    <scope>NUCLEOTIDE SEQUENCE [LARGE SCALE GENOMIC DNA]</scope>
</reference>
<sequence length="404" mass="45154">MAALPPELQVLIADLAAQHDRLTALALLTTSKLLSPSGVKGLFEHPFLHTLAQVQSFTAALQRPQLKPLVKSLAIEDRYLNHSTSLARFPDAWQPPEEGPDERETATYRLCELIEELVTVHNLSALALTVTGARNFLDIMEMQRSLMKQYRKAPPFSQRLAIDKLAITGSDIQSNFLFDWFLPRQLNLYVCDDSLWGMGTHNCMFFALEEADPSPELVLSVGNVDAEGEAAAVEALLPLFKKAQDAREGVRSAGVRSRVVLRLRRNLVCRKAVEPVIARAQGRSRYELRYASWDTREAKTQLEAEQLDFCSGAWRQVAWGGHDARARDGARDVASDQDHARDDADALVGPLEGWSNDAYNDVTPEDDEEYVHTEAELDRRRAEMDDIWIALAQPGRAPQDSAPQ</sequence>
<protein>
    <submittedName>
        <fullName evidence="1">Uncharacterized protein</fullName>
    </submittedName>
</protein>
<organism evidence="1 2">
    <name type="scientific">Ceraceosorus bombacis</name>
    <dbReference type="NCBI Taxonomy" id="401625"/>
    <lineage>
        <taxon>Eukaryota</taxon>
        <taxon>Fungi</taxon>
        <taxon>Dikarya</taxon>
        <taxon>Basidiomycota</taxon>
        <taxon>Ustilaginomycotina</taxon>
        <taxon>Exobasidiomycetes</taxon>
        <taxon>Ceraceosorales</taxon>
        <taxon>Ceraceosoraceae</taxon>
        <taxon>Ceraceosorus</taxon>
    </lineage>
</organism>